<dbReference type="RefSeq" id="WP_149306770.1">
    <property type="nucleotide sequence ID" value="NZ_SRSD01000003.1"/>
</dbReference>
<keyword evidence="3" id="KW-0479">Metal-binding</keyword>
<dbReference type="EC" id="3.5.1.19" evidence="6"/>
<keyword evidence="4" id="KW-0378">Hydrolase</keyword>
<evidence type="ECO:0000256" key="2">
    <source>
        <dbReference type="ARBA" id="ARBA00022642"/>
    </source>
</evidence>
<feature type="domain" description="Isochorismatase-like" evidence="8">
    <location>
        <begin position="5"/>
        <end position="190"/>
    </location>
</feature>
<gene>
    <name evidence="9" type="ORF">ET418_06510</name>
</gene>
<dbReference type="Gene3D" id="3.40.50.850">
    <property type="entry name" value="Isochorismatase-like"/>
    <property type="match status" value="1"/>
</dbReference>
<evidence type="ECO:0000256" key="4">
    <source>
        <dbReference type="ARBA" id="ARBA00022801"/>
    </source>
</evidence>
<dbReference type="GO" id="GO:0008936">
    <property type="term" value="F:nicotinamidase activity"/>
    <property type="evidence" value="ECO:0007669"/>
    <property type="project" value="UniProtKB-EC"/>
</dbReference>
<name>A0A5A9XLP5_9BACT</name>
<evidence type="ECO:0000256" key="5">
    <source>
        <dbReference type="ARBA" id="ARBA00037900"/>
    </source>
</evidence>
<dbReference type="Proteomes" id="UP000324298">
    <property type="component" value="Unassembled WGS sequence"/>
</dbReference>
<dbReference type="PANTHER" id="PTHR11080:SF2">
    <property type="entry name" value="LD05707P"/>
    <property type="match status" value="1"/>
</dbReference>
<evidence type="ECO:0000256" key="1">
    <source>
        <dbReference type="ARBA" id="ARBA00006336"/>
    </source>
</evidence>
<keyword evidence="2" id="KW-0662">Pyridine nucleotide biosynthesis</keyword>
<evidence type="ECO:0000256" key="3">
    <source>
        <dbReference type="ARBA" id="ARBA00022723"/>
    </source>
</evidence>
<sequence>MERGSALLIVDVQNDFCPGGALGVPDGDRVAVPLSRAAERFRGAGLPVFASRDWHPAVTRHFKEYGGMWPPHCVQGSPGAAFHPDLRLPPGTTVISKGIDPDRDSYSAFEGINDDGATLGSCLASLGVGHLYIGGLATDYCVRSSALDAVRAGLTVTLLTDCVAGVELQPGDSARALEEMAEAGVRFATVDGI</sequence>
<accession>A0A5A9XLP5</accession>
<dbReference type="Pfam" id="PF00857">
    <property type="entry name" value="Isochorismatase"/>
    <property type="match status" value="1"/>
</dbReference>
<dbReference type="AlphaFoldDB" id="A0A5A9XLP5"/>
<dbReference type="CDD" id="cd01011">
    <property type="entry name" value="nicotinamidase"/>
    <property type="match status" value="1"/>
</dbReference>
<dbReference type="InterPro" id="IPR036380">
    <property type="entry name" value="Isochorismatase-like_sf"/>
</dbReference>
<dbReference type="GO" id="GO:0046872">
    <property type="term" value="F:metal ion binding"/>
    <property type="evidence" value="ECO:0007669"/>
    <property type="project" value="UniProtKB-KW"/>
</dbReference>
<comment type="caution">
    <text evidence="9">The sequence shown here is derived from an EMBL/GenBank/DDBJ whole genome shotgun (WGS) entry which is preliminary data.</text>
</comment>
<comment type="pathway">
    <text evidence="5">Cofactor biosynthesis; nicotinate biosynthesis; nicotinate from nicotinamide: step 1/1.</text>
</comment>
<comment type="similarity">
    <text evidence="1">Belongs to the isochorismatase family.</text>
</comment>
<organism evidence="9 10">
    <name type="scientific">Oryzomonas rubra</name>
    <dbReference type="NCBI Taxonomy" id="2509454"/>
    <lineage>
        <taxon>Bacteria</taxon>
        <taxon>Pseudomonadati</taxon>
        <taxon>Thermodesulfobacteriota</taxon>
        <taxon>Desulfuromonadia</taxon>
        <taxon>Geobacterales</taxon>
        <taxon>Geobacteraceae</taxon>
        <taxon>Oryzomonas</taxon>
    </lineage>
</organism>
<keyword evidence="10" id="KW-1185">Reference proteome</keyword>
<dbReference type="PANTHER" id="PTHR11080">
    <property type="entry name" value="PYRAZINAMIDASE/NICOTINAMIDASE"/>
    <property type="match status" value="1"/>
</dbReference>
<reference evidence="9 10" key="1">
    <citation type="submission" date="2019-04" db="EMBL/GenBank/DDBJ databases">
        <title>Geobacter ruber sp. nov., ferric-reducing bacteria isolated from paddy soil.</title>
        <authorList>
            <person name="Xu Z."/>
            <person name="Masuda Y."/>
            <person name="Itoh H."/>
            <person name="Senoo K."/>
        </authorList>
    </citation>
    <scope>NUCLEOTIDE SEQUENCE [LARGE SCALE GENOMIC DNA]</scope>
    <source>
        <strain evidence="9 10">Red88</strain>
    </source>
</reference>
<evidence type="ECO:0000313" key="10">
    <source>
        <dbReference type="Proteomes" id="UP000324298"/>
    </source>
</evidence>
<evidence type="ECO:0000259" key="8">
    <source>
        <dbReference type="Pfam" id="PF00857"/>
    </source>
</evidence>
<proteinExistence type="inferred from homology"/>
<dbReference type="SUPFAM" id="SSF52499">
    <property type="entry name" value="Isochorismatase-like hydrolases"/>
    <property type="match status" value="1"/>
</dbReference>
<dbReference type="InterPro" id="IPR000868">
    <property type="entry name" value="Isochorismatase-like_dom"/>
</dbReference>
<evidence type="ECO:0000256" key="7">
    <source>
        <dbReference type="ARBA" id="ARBA00043224"/>
    </source>
</evidence>
<dbReference type="OrthoDB" id="9791276at2"/>
<dbReference type="InterPro" id="IPR052347">
    <property type="entry name" value="Isochorismatase_Nicotinamidase"/>
</dbReference>
<dbReference type="GO" id="GO:0019363">
    <property type="term" value="P:pyridine nucleotide biosynthetic process"/>
    <property type="evidence" value="ECO:0007669"/>
    <property type="project" value="UniProtKB-KW"/>
</dbReference>
<evidence type="ECO:0000313" key="9">
    <source>
        <dbReference type="EMBL" id="KAA0893455.1"/>
    </source>
</evidence>
<dbReference type="EMBL" id="SRSD01000003">
    <property type="protein sequence ID" value="KAA0893455.1"/>
    <property type="molecule type" value="Genomic_DNA"/>
</dbReference>
<protein>
    <recommendedName>
        <fullName evidence="6">nicotinamidase</fullName>
        <ecNumber evidence="6">3.5.1.19</ecNumber>
    </recommendedName>
    <alternativeName>
        <fullName evidence="7">Nicotinamide deamidase</fullName>
    </alternativeName>
</protein>
<evidence type="ECO:0000256" key="6">
    <source>
        <dbReference type="ARBA" id="ARBA00039017"/>
    </source>
</evidence>